<evidence type="ECO:0000313" key="2">
    <source>
        <dbReference type="Proteomes" id="UP000426246"/>
    </source>
</evidence>
<name>A0A6B8RHV1_9BACL</name>
<reference evidence="2" key="1">
    <citation type="submission" date="2018-11" db="EMBL/GenBank/DDBJ databases">
        <title>Complete genome sequence of Paenibacillus sp. ML311-T8.</title>
        <authorList>
            <person name="Nam Y.-D."/>
            <person name="Kang J."/>
            <person name="Chung W.-H."/>
            <person name="Park Y.S."/>
        </authorList>
    </citation>
    <scope>NUCLEOTIDE SEQUENCE [LARGE SCALE GENOMIC DNA]</scope>
    <source>
        <strain evidence="2">ML311-T8</strain>
    </source>
</reference>
<dbReference type="KEGG" id="ppsc:EHS13_13510"/>
<dbReference type="AlphaFoldDB" id="A0A6B8RHV1"/>
<evidence type="ECO:0000313" key="1">
    <source>
        <dbReference type="EMBL" id="QGQ95820.1"/>
    </source>
</evidence>
<protein>
    <submittedName>
        <fullName evidence="1">Uncharacterized protein</fullName>
    </submittedName>
</protein>
<dbReference type="RefSeq" id="WP_155700857.1">
    <property type="nucleotide sequence ID" value="NZ_CP034235.1"/>
</dbReference>
<dbReference type="OrthoDB" id="8907997at2"/>
<accession>A0A6B8RHV1</accession>
<sequence>MEEIQTAVLKIEEIKIKVTAAIKKLFDNDLYFLINDLNERTITHKLGTYLQEGFSGFDVDCEYNKNVDEENGLKNIHMLINEAEKLNKRSKIVLNGELYVFSTYPDIIVHKRGGNENNLLIIEVKKTTNPTSRDFDQKKLKCYTDQLNSSLKYKYGLFIEFETKVEIPKLPTLIWYENGTALPSANALSN</sequence>
<dbReference type="Proteomes" id="UP000426246">
    <property type="component" value="Chromosome"/>
</dbReference>
<dbReference type="EMBL" id="CP034235">
    <property type="protein sequence ID" value="QGQ95820.1"/>
    <property type="molecule type" value="Genomic_DNA"/>
</dbReference>
<proteinExistence type="predicted"/>
<gene>
    <name evidence="1" type="ORF">EHS13_13510</name>
</gene>
<keyword evidence="2" id="KW-1185">Reference proteome</keyword>
<organism evidence="1 2">
    <name type="scientific">Paenibacillus psychroresistens</name>
    <dbReference type="NCBI Taxonomy" id="1778678"/>
    <lineage>
        <taxon>Bacteria</taxon>
        <taxon>Bacillati</taxon>
        <taxon>Bacillota</taxon>
        <taxon>Bacilli</taxon>
        <taxon>Bacillales</taxon>
        <taxon>Paenibacillaceae</taxon>
        <taxon>Paenibacillus</taxon>
    </lineage>
</organism>